<comment type="subunit">
    <text evidence="6 7">Component of the eukaryotic translation initiation factor 3 (eIF-3) complex.</text>
</comment>
<comment type="similarity">
    <text evidence="6 7">Belongs to the eIF-3 subunit B family.</text>
</comment>
<evidence type="ECO:0000256" key="3">
    <source>
        <dbReference type="ARBA" id="ARBA00022540"/>
    </source>
</evidence>
<evidence type="ECO:0000256" key="1">
    <source>
        <dbReference type="ARBA" id="ARBA00004496"/>
    </source>
</evidence>
<dbReference type="GO" id="GO:0005852">
    <property type="term" value="C:eukaryotic translation initiation factor 3 complex"/>
    <property type="evidence" value="ECO:0007669"/>
    <property type="project" value="UniProtKB-UniRule"/>
</dbReference>
<accession>A0A7S1BYA9</accession>
<dbReference type="HAMAP" id="MF_03001">
    <property type="entry name" value="eIF3b"/>
    <property type="match status" value="1"/>
</dbReference>
<dbReference type="GO" id="GO:0031369">
    <property type="term" value="F:translation initiation factor binding"/>
    <property type="evidence" value="ECO:0007669"/>
    <property type="project" value="InterPro"/>
</dbReference>
<feature type="region of interest" description="Disordered" evidence="8">
    <location>
        <begin position="1"/>
        <end position="20"/>
    </location>
</feature>
<evidence type="ECO:0000313" key="10">
    <source>
        <dbReference type="EMBL" id="CAD8901810.1"/>
    </source>
</evidence>
<dbReference type="CDD" id="cd12278">
    <property type="entry name" value="RRM_eIF3B"/>
    <property type="match status" value="1"/>
</dbReference>
<feature type="domain" description="RRM" evidence="9">
    <location>
        <begin position="47"/>
        <end position="136"/>
    </location>
</feature>
<dbReference type="AlphaFoldDB" id="A0A7S1BYA9"/>
<comment type="function">
    <text evidence="7">Component of the eukaryotic translation initiation factor 3 (eIF-3) complex, which is involved in protein synthesis and, together with other initiation factors, stimulates binding of mRNA and methionyl-tRNAi to the 40S ribosome.</text>
</comment>
<evidence type="ECO:0000259" key="9">
    <source>
        <dbReference type="PROSITE" id="PS50102"/>
    </source>
</evidence>
<dbReference type="PIRSF" id="PIRSF036424">
    <property type="entry name" value="eIF3b"/>
    <property type="match status" value="1"/>
</dbReference>
<name>A0A7S1BYA9_9STRA</name>
<dbReference type="InterPro" id="IPR035979">
    <property type="entry name" value="RBD_domain_sf"/>
</dbReference>
<reference evidence="10" key="1">
    <citation type="submission" date="2021-01" db="EMBL/GenBank/DDBJ databases">
        <authorList>
            <person name="Corre E."/>
            <person name="Pelletier E."/>
            <person name="Niang G."/>
            <person name="Scheremetjew M."/>
            <person name="Finn R."/>
            <person name="Kale V."/>
            <person name="Holt S."/>
            <person name="Cochrane G."/>
            <person name="Meng A."/>
            <person name="Brown T."/>
            <person name="Cohen L."/>
        </authorList>
    </citation>
    <scope>NUCLEOTIDE SEQUENCE</scope>
    <source>
        <strain evidence="10">308</strain>
    </source>
</reference>
<dbReference type="InterPro" id="IPR011400">
    <property type="entry name" value="EIF3B"/>
</dbReference>
<dbReference type="PANTHER" id="PTHR14068">
    <property type="entry name" value="EUKARYOTIC TRANSLATION INITIATION FACTOR 3 EIF3 -RELATED"/>
    <property type="match status" value="1"/>
</dbReference>
<dbReference type="InterPro" id="IPR012677">
    <property type="entry name" value="Nucleotide-bd_a/b_plait_sf"/>
</dbReference>
<keyword evidence="2 6" id="KW-0963">Cytoplasm</keyword>
<evidence type="ECO:0000256" key="8">
    <source>
        <dbReference type="SAM" id="MobiDB-lite"/>
    </source>
</evidence>
<dbReference type="InterPro" id="IPR034363">
    <property type="entry name" value="eIF3B_RRM"/>
</dbReference>
<keyword evidence="5 6" id="KW-0648">Protein biosynthesis</keyword>
<dbReference type="PANTHER" id="PTHR14068:SF0">
    <property type="entry name" value="EUKARYOTIC TRANSLATION INITIATION FACTOR 3 SUBUNIT B"/>
    <property type="match status" value="1"/>
</dbReference>
<dbReference type="InterPro" id="IPR015943">
    <property type="entry name" value="WD40/YVTN_repeat-like_dom_sf"/>
</dbReference>
<evidence type="ECO:0000256" key="2">
    <source>
        <dbReference type="ARBA" id="ARBA00022490"/>
    </source>
</evidence>
<proteinExistence type="inferred from homology"/>
<organism evidence="10">
    <name type="scientific">Corethron hystrix</name>
    <dbReference type="NCBI Taxonomy" id="216773"/>
    <lineage>
        <taxon>Eukaryota</taxon>
        <taxon>Sar</taxon>
        <taxon>Stramenopiles</taxon>
        <taxon>Ochrophyta</taxon>
        <taxon>Bacillariophyta</taxon>
        <taxon>Coscinodiscophyceae</taxon>
        <taxon>Corethrophycidae</taxon>
        <taxon>Corethrales</taxon>
        <taxon>Corethraceae</taxon>
        <taxon>Corethron</taxon>
    </lineage>
</organism>
<dbReference type="SUPFAM" id="SSF54928">
    <property type="entry name" value="RNA-binding domain, RBD"/>
    <property type="match status" value="1"/>
</dbReference>
<evidence type="ECO:0000256" key="7">
    <source>
        <dbReference type="PIRNR" id="PIRNR036424"/>
    </source>
</evidence>
<sequence length="719" mass="82235">MTIADQVPAEMLSDDEDEDVGSVSDYLSDTGLKIEPKYPPLNEAFDSTILVMNLPKIDASKYDKLKRVITKIFSRVGTLPEGGDSIIMPQSSSTSKSLGFAFVEYAAPEDARNAFQAVNDYPMDKNHRLRVIPYDDVRRLREIEPAFVPPEPEEAPDPVDTTSWLQDESQRDMFVVREGKNTVINWNDPSGAIVDYDGSRERAQGVNWCDYYVAWSPRGSYLATMHAKGVRLWGGKGYESIMRFMAEGVEDVSFSPCETYMMTNNFRPDDPAAVKIFDLESHKLLKSFGLFPKDFPKEVIAEEGEEPVVRPAPKFQWSFDDKYIARMGKDLISIYELPSLRLLDKRSVSAVGVAEFQWSPGANIIAYWAPEVRNSPAHVDLIEVPSRKFLRQKNLFHVSKCSMAWHSDGEYLGVKVLRHTKSKKTLFNNFELFRLNDPGIPVEMLEMKDAVMCFSWEPRGSRFAMIHAENPSSTKVNVSFYDMNKVIEAKKGKGGKMTAPQVRPELNKLETLEGKQCNQLFWSPAGRHIVLAGLGDSASGTLEFYDVVDRTLTVKEHYRATEVAWDPSGRTVITSVIQPIGGSYYKFQMDNGYILWSFQGKQLQQVSYEDFYQISWRPRENLLSKAERQKVVVNLKKYEKQFDQEDKRRARAKYIEDTRGKREERQAVRDRIARLSQFHRQQKAMRIELNGGYDSDDEENFETVVDTVETVVSVKEDFM</sequence>
<evidence type="ECO:0000256" key="6">
    <source>
        <dbReference type="HAMAP-Rule" id="MF_03001"/>
    </source>
</evidence>
<dbReference type="SUPFAM" id="SSF69322">
    <property type="entry name" value="Tricorn protease domain 2"/>
    <property type="match status" value="1"/>
</dbReference>
<keyword evidence="4 6" id="KW-0694">RNA-binding</keyword>
<dbReference type="GO" id="GO:0001732">
    <property type="term" value="P:formation of cytoplasmic translation initiation complex"/>
    <property type="evidence" value="ECO:0007669"/>
    <property type="project" value="UniProtKB-UniRule"/>
</dbReference>
<comment type="subcellular location">
    <subcellularLocation>
        <location evidence="1 6 7">Cytoplasm</location>
    </subcellularLocation>
</comment>
<dbReference type="Gene3D" id="3.30.70.330">
    <property type="match status" value="1"/>
</dbReference>
<dbReference type="GO" id="GO:0003723">
    <property type="term" value="F:RNA binding"/>
    <property type="evidence" value="ECO:0007669"/>
    <property type="project" value="UniProtKB-UniRule"/>
</dbReference>
<dbReference type="Pfam" id="PF08662">
    <property type="entry name" value="eIF2A"/>
    <property type="match status" value="1"/>
</dbReference>
<dbReference type="Pfam" id="PF00076">
    <property type="entry name" value="RRM_1"/>
    <property type="match status" value="1"/>
</dbReference>
<dbReference type="InterPro" id="IPR000504">
    <property type="entry name" value="RRM_dom"/>
</dbReference>
<dbReference type="GO" id="GO:0016282">
    <property type="term" value="C:eukaryotic 43S preinitiation complex"/>
    <property type="evidence" value="ECO:0007669"/>
    <property type="project" value="UniProtKB-UniRule"/>
</dbReference>
<dbReference type="Gene3D" id="2.130.10.10">
    <property type="entry name" value="YVTN repeat-like/Quinoprotein amine dehydrogenase"/>
    <property type="match status" value="2"/>
</dbReference>
<gene>
    <name evidence="10" type="ORF">CHYS00102_LOCUS29029</name>
</gene>
<protein>
    <recommendedName>
        <fullName evidence="6 7">Eukaryotic translation initiation factor 3 subunit B</fullName>
        <shortName evidence="6 7">eIF3b</shortName>
    </recommendedName>
    <alternativeName>
        <fullName evidence="6">Eukaryotic translation initiation factor 3 subunit 9</fullName>
    </alternativeName>
</protein>
<dbReference type="PROSITE" id="PS50102">
    <property type="entry name" value="RRM"/>
    <property type="match status" value="1"/>
</dbReference>
<keyword evidence="3 6" id="KW-0396">Initiation factor</keyword>
<dbReference type="InterPro" id="IPR013979">
    <property type="entry name" value="TIF_beta_prop-like"/>
</dbReference>
<dbReference type="EMBL" id="HBFR01039716">
    <property type="protein sequence ID" value="CAD8901810.1"/>
    <property type="molecule type" value="Transcribed_RNA"/>
</dbReference>
<dbReference type="GO" id="GO:0003743">
    <property type="term" value="F:translation initiation factor activity"/>
    <property type="evidence" value="ECO:0007669"/>
    <property type="project" value="UniProtKB-UniRule"/>
</dbReference>
<evidence type="ECO:0000256" key="4">
    <source>
        <dbReference type="ARBA" id="ARBA00022884"/>
    </source>
</evidence>
<dbReference type="GO" id="GO:0033290">
    <property type="term" value="C:eukaryotic 48S preinitiation complex"/>
    <property type="evidence" value="ECO:0007669"/>
    <property type="project" value="UniProtKB-UniRule"/>
</dbReference>
<evidence type="ECO:0000256" key="5">
    <source>
        <dbReference type="ARBA" id="ARBA00022917"/>
    </source>
</evidence>
<dbReference type="SMART" id="SM00360">
    <property type="entry name" value="RRM"/>
    <property type="match status" value="1"/>
</dbReference>
<comment type="function">
    <text evidence="6">RNA-binding component of the eukaryotic translation initiation factor 3 (eIF-3) complex, which is involved in protein synthesis of a specialized repertoire of mRNAs and, together with other initiation factors, stimulates binding of mRNA and methionyl-tRNAi to the 40S ribosome. The eIF-3 complex specifically targets and initiates translation of a subset of mRNAs involved in cell proliferation.</text>
</comment>